<name>A0A7X0CAH5_9ACTN</name>
<feature type="transmembrane region" description="Helical" evidence="2">
    <location>
        <begin position="85"/>
        <end position="102"/>
    </location>
</feature>
<keyword evidence="2" id="KW-0472">Membrane</keyword>
<feature type="transmembrane region" description="Helical" evidence="2">
    <location>
        <begin position="58"/>
        <end position="78"/>
    </location>
</feature>
<proteinExistence type="predicted"/>
<protein>
    <recommendedName>
        <fullName evidence="5">Integral membrane protein</fullName>
    </recommendedName>
</protein>
<feature type="transmembrane region" description="Helical" evidence="2">
    <location>
        <begin position="202"/>
        <end position="224"/>
    </location>
</feature>
<keyword evidence="2" id="KW-1133">Transmembrane helix</keyword>
<evidence type="ECO:0000313" key="4">
    <source>
        <dbReference type="Proteomes" id="UP000583800"/>
    </source>
</evidence>
<sequence length="251" mass="24693">MAARPGPSPGGGGAGRGCRDGGPHVGHPLIRALRAGVFAVVCVLLSAGLHTATGGGPVALPVLSGATAATWAVAYALAARRRGRGTLLAACFVAQYALHNLFTGPDAPLSGPMTQAGGPVARAGGLGVRPAGPMAELGGHHHASPTGLLALTPDAAETGGGTGVSMLLVHVTVALVSGWWLERGETALANLLRLALASVRGFLVRLLVALTSPVTVAGPTISAASAAPAPPPPPHAAAISRRGPPLAFSVR</sequence>
<dbReference type="RefSeq" id="WP_185089173.1">
    <property type="nucleotide sequence ID" value="NZ_JACHJB010000004.1"/>
</dbReference>
<dbReference type="Proteomes" id="UP000583800">
    <property type="component" value="Unassembled WGS sequence"/>
</dbReference>
<keyword evidence="4" id="KW-1185">Reference proteome</keyword>
<keyword evidence="2" id="KW-0812">Transmembrane</keyword>
<gene>
    <name evidence="3" type="ORF">FHU36_007997</name>
</gene>
<evidence type="ECO:0000256" key="2">
    <source>
        <dbReference type="SAM" id="Phobius"/>
    </source>
</evidence>
<reference evidence="3 4" key="1">
    <citation type="submission" date="2020-08" db="EMBL/GenBank/DDBJ databases">
        <title>Sequencing the genomes of 1000 actinobacteria strains.</title>
        <authorList>
            <person name="Klenk H.-P."/>
        </authorList>
    </citation>
    <scope>NUCLEOTIDE SEQUENCE [LARGE SCALE GENOMIC DNA]</scope>
    <source>
        <strain evidence="3 4">DSM 45913</strain>
    </source>
</reference>
<comment type="caution">
    <text evidence="3">The sequence shown here is derived from an EMBL/GenBank/DDBJ whole genome shotgun (WGS) entry which is preliminary data.</text>
</comment>
<organism evidence="3 4">
    <name type="scientific">Nonomuraea muscovyensis</name>
    <dbReference type="NCBI Taxonomy" id="1124761"/>
    <lineage>
        <taxon>Bacteria</taxon>
        <taxon>Bacillati</taxon>
        <taxon>Actinomycetota</taxon>
        <taxon>Actinomycetes</taxon>
        <taxon>Streptosporangiales</taxon>
        <taxon>Streptosporangiaceae</taxon>
        <taxon>Nonomuraea</taxon>
    </lineage>
</organism>
<dbReference type="AlphaFoldDB" id="A0A7X0CAH5"/>
<evidence type="ECO:0008006" key="5">
    <source>
        <dbReference type="Google" id="ProtNLM"/>
    </source>
</evidence>
<feature type="transmembrane region" description="Helical" evidence="2">
    <location>
        <begin position="32"/>
        <end position="52"/>
    </location>
</feature>
<feature type="region of interest" description="Disordered" evidence="1">
    <location>
        <begin position="224"/>
        <end position="251"/>
    </location>
</feature>
<dbReference type="EMBL" id="JACHJB010000004">
    <property type="protein sequence ID" value="MBB6351414.1"/>
    <property type="molecule type" value="Genomic_DNA"/>
</dbReference>
<evidence type="ECO:0000313" key="3">
    <source>
        <dbReference type="EMBL" id="MBB6351414.1"/>
    </source>
</evidence>
<feature type="transmembrane region" description="Helical" evidence="2">
    <location>
        <begin position="163"/>
        <end position="181"/>
    </location>
</feature>
<accession>A0A7X0CAH5</accession>
<evidence type="ECO:0000256" key="1">
    <source>
        <dbReference type="SAM" id="MobiDB-lite"/>
    </source>
</evidence>